<proteinExistence type="predicted"/>
<dbReference type="EMBL" id="JBHFFA010000001">
    <property type="protein sequence ID" value="KAL2652228.1"/>
    <property type="molecule type" value="Genomic_DNA"/>
</dbReference>
<name>A0ABD1ZLC2_9MARC</name>
<dbReference type="AlphaFoldDB" id="A0ABD1ZLC2"/>
<evidence type="ECO:0008006" key="3">
    <source>
        <dbReference type="Google" id="ProtNLM"/>
    </source>
</evidence>
<keyword evidence="2" id="KW-1185">Reference proteome</keyword>
<protein>
    <recommendedName>
        <fullName evidence="3">Reverse transcriptase zinc-binding domain-containing protein</fullName>
    </recommendedName>
</protein>
<reference evidence="1 2" key="1">
    <citation type="submission" date="2024-09" db="EMBL/GenBank/DDBJ databases">
        <title>Chromosome-scale assembly of Riccia fluitans.</title>
        <authorList>
            <person name="Paukszto L."/>
            <person name="Sawicki J."/>
            <person name="Karawczyk K."/>
            <person name="Piernik-Szablinska J."/>
            <person name="Szczecinska M."/>
            <person name="Mazdziarz M."/>
        </authorList>
    </citation>
    <scope>NUCLEOTIDE SEQUENCE [LARGE SCALE GENOMIC DNA]</scope>
    <source>
        <strain evidence="1">Rf_01</strain>
        <tissue evidence="1">Aerial parts of the thallus</tissue>
    </source>
</reference>
<evidence type="ECO:0000313" key="1">
    <source>
        <dbReference type="EMBL" id="KAL2652228.1"/>
    </source>
</evidence>
<comment type="caution">
    <text evidence="1">The sequence shown here is derived from an EMBL/GenBank/DDBJ whole genome shotgun (WGS) entry which is preliminary data.</text>
</comment>
<accession>A0ABD1ZLC2</accession>
<evidence type="ECO:0000313" key="2">
    <source>
        <dbReference type="Proteomes" id="UP001605036"/>
    </source>
</evidence>
<dbReference type="Proteomes" id="UP001605036">
    <property type="component" value="Unassembled WGS sequence"/>
</dbReference>
<organism evidence="1 2">
    <name type="scientific">Riccia fluitans</name>
    <dbReference type="NCBI Taxonomy" id="41844"/>
    <lineage>
        <taxon>Eukaryota</taxon>
        <taxon>Viridiplantae</taxon>
        <taxon>Streptophyta</taxon>
        <taxon>Embryophyta</taxon>
        <taxon>Marchantiophyta</taxon>
        <taxon>Marchantiopsida</taxon>
        <taxon>Marchantiidae</taxon>
        <taxon>Marchantiales</taxon>
        <taxon>Ricciaceae</taxon>
        <taxon>Riccia</taxon>
    </lineage>
</organism>
<sequence>MGEKTDWAQMMRFFIRQEMLKRSHGRETKFLMAEEGLILLPLLCILQSETMNNIILSWFRLRKFLILSDCPLDLPGSLTLRQVHLLLERYKPRRLFNDRIVYPILRRLGIRVLINLADSSGKWIEVANSLWSQGIQLNQVQAEAIKIFQEWLCSVRMGTQRLQDSTSWHWKGSADKWNGWTQTSKAWHNLLSVEETPDDLSTKWPEGEYALTWSERRRKLWEEGGLSCVKLWKWKVLRRAFFTGECAKTMKVASDPCCRCKVVEETVPHLFYECRDSQS</sequence>
<gene>
    <name evidence="1" type="ORF">R1flu_020356</name>
</gene>